<evidence type="ECO:0000256" key="5">
    <source>
        <dbReference type="ARBA" id="ARBA00022719"/>
    </source>
</evidence>
<dbReference type="Pfam" id="PF07884">
    <property type="entry name" value="VKOR"/>
    <property type="match status" value="1"/>
</dbReference>
<keyword evidence="6 11" id="KW-1133">Transmembrane helix</keyword>
<dbReference type="GO" id="GO:0016020">
    <property type="term" value="C:membrane"/>
    <property type="evidence" value="ECO:0007669"/>
    <property type="project" value="UniProtKB-SubCell"/>
</dbReference>
<evidence type="ECO:0000256" key="3">
    <source>
        <dbReference type="ARBA" id="ARBA00006214"/>
    </source>
</evidence>
<comment type="subcellular location">
    <subcellularLocation>
        <location evidence="1">Membrane</location>
        <topology evidence="1">Multi-pass membrane protein</topology>
    </subcellularLocation>
</comment>
<keyword evidence="5" id="KW-0874">Quinone</keyword>
<evidence type="ECO:0000313" key="14">
    <source>
        <dbReference type="Proteomes" id="UP000058857"/>
    </source>
</evidence>
<keyword evidence="9" id="KW-1015">Disulfide bond</keyword>
<sequence length="406" mass="44583">MSQLSKNKISIILSALGLIFSFLLIQKYYGDPTSVGETLCNVLSESGSCDKVSESAYSAIRNVPGLGDLPIALFGFVFYGFVGFLFVFSEIKKETSEKNLRFAFYVLILGLIADLGLFFLSVGVIKELCGLCVATYVITIALLAVNFPIFKSLSDKSIRAVLNSFSGSFVNFLIVILSFFVLGFYGGRISTGGTRLVSGSADGEKSIPEQLKEFETAQTVQIDLKDVPILGDLNAPITIVKYADFNCGHCMHTSKILKSFLNEYEGIIKVAYKNFPLDGNCNRLVGRKSPEASSCIAASAALCANQQNKFYPVYTGLYDDNEAGVMHTAATVTRLAEKSGLKMDQFRACMSSTKIRDHINREVDEAEKLKINSTPTLFINNKPFPKSGTPDVDFLRRLIYQLINQS</sequence>
<dbReference type="Pfam" id="PF13462">
    <property type="entry name" value="Thioredoxin_4"/>
    <property type="match status" value="1"/>
</dbReference>
<feature type="domain" description="Vitamin K epoxide reductase" evidence="12">
    <location>
        <begin position="3"/>
        <end position="150"/>
    </location>
</feature>
<evidence type="ECO:0000256" key="11">
    <source>
        <dbReference type="SAM" id="Phobius"/>
    </source>
</evidence>
<dbReference type="PATRIC" id="fig|280505.15.peg.116"/>
<dbReference type="InterPro" id="IPR038354">
    <property type="entry name" value="VKOR_sf"/>
</dbReference>
<evidence type="ECO:0000313" key="13">
    <source>
        <dbReference type="EMBL" id="ALO24496.1"/>
    </source>
</evidence>
<keyword evidence="10" id="KW-0676">Redox-active center</keyword>
<feature type="transmembrane region" description="Helical" evidence="11">
    <location>
        <begin position="161"/>
        <end position="185"/>
    </location>
</feature>
<feature type="transmembrane region" description="Helical" evidence="11">
    <location>
        <begin position="100"/>
        <end position="122"/>
    </location>
</feature>
<gene>
    <name evidence="13" type="ORF">LBBP_00125</name>
</gene>
<keyword evidence="8 11" id="KW-0472">Membrane</keyword>
<dbReference type="GO" id="GO:0016491">
    <property type="term" value="F:oxidoreductase activity"/>
    <property type="evidence" value="ECO:0007669"/>
    <property type="project" value="UniProtKB-KW"/>
</dbReference>
<dbReference type="Gene3D" id="1.20.1440.130">
    <property type="entry name" value="VKOR domain"/>
    <property type="match status" value="1"/>
</dbReference>
<dbReference type="SUPFAM" id="SSF52833">
    <property type="entry name" value="Thioredoxin-like"/>
    <property type="match status" value="1"/>
</dbReference>
<organism evidence="13">
    <name type="scientific">Leptospira borgpetersenii serovar Ballum</name>
    <dbReference type="NCBI Taxonomy" id="280505"/>
    <lineage>
        <taxon>Bacteria</taxon>
        <taxon>Pseudomonadati</taxon>
        <taxon>Spirochaetota</taxon>
        <taxon>Spirochaetia</taxon>
        <taxon>Leptospirales</taxon>
        <taxon>Leptospiraceae</taxon>
        <taxon>Leptospira</taxon>
    </lineage>
</organism>
<evidence type="ECO:0000256" key="7">
    <source>
        <dbReference type="ARBA" id="ARBA00023002"/>
    </source>
</evidence>
<evidence type="ECO:0000256" key="4">
    <source>
        <dbReference type="ARBA" id="ARBA00022692"/>
    </source>
</evidence>
<feature type="transmembrane region" description="Helical" evidence="11">
    <location>
        <begin position="128"/>
        <end position="149"/>
    </location>
</feature>
<dbReference type="PANTHER" id="PTHR13887">
    <property type="entry name" value="GLUTATHIONE S-TRANSFERASE KAPPA"/>
    <property type="match status" value="1"/>
</dbReference>
<reference evidence="13 14" key="1">
    <citation type="journal article" date="2015" name="PLoS Negl. Trop. Dis.">
        <title>Distribution of Plasmids in Distinct Leptospira Pathogenic Species.</title>
        <authorList>
            <person name="Wang Y."/>
            <person name="Zhuang X."/>
            <person name="Zhong Y."/>
            <person name="Zhang C."/>
            <person name="Zhang Y."/>
            <person name="Zeng L."/>
            <person name="Zhu Y."/>
            <person name="He P."/>
            <person name="Dong K."/>
            <person name="Pal U."/>
            <person name="Guo X."/>
            <person name="Qin J."/>
        </authorList>
    </citation>
    <scope>NUCLEOTIDE SEQUENCE [LARGE SCALE GENOMIC DNA]</scope>
    <source>
        <strain evidence="13 14">56604</strain>
    </source>
</reference>
<protein>
    <submittedName>
        <fullName evidence="13">Vitamin K epoxide reductase family protein</fullName>
    </submittedName>
</protein>
<evidence type="ECO:0000256" key="9">
    <source>
        <dbReference type="ARBA" id="ARBA00023157"/>
    </source>
</evidence>
<comment type="similarity">
    <text evidence="2">Belongs to the thioredoxin family. DsbA subfamily.</text>
</comment>
<dbReference type="InterPro" id="IPR012932">
    <property type="entry name" value="VKOR"/>
</dbReference>
<keyword evidence="7" id="KW-0560">Oxidoreductase</keyword>
<dbReference type="GO" id="GO:0048038">
    <property type="term" value="F:quinone binding"/>
    <property type="evidence" value="ECO:0007669"/>
    <property type="project" value="UniProtKB-KW"/>
</dbReference>
<dbReference type="CDD" id="cd12920">
    <property type="entry name" value="VKOR_3"/>
    <property type="match status" value="1"/>
</dbReference>
<dbReference type="AlphaFoldDB" id="A0A0E3B7S7"/>
<dbReference type="Gene3D" id="3.40.30.10">
    <property type="entry name" value="Glutaredoxin"/>
    <property type="match status" value="1"/>
</dbReference>
<evidence type="ECO:0000256" key="1">
    <source>
        <dbReference type="ARBA" id="ARBA00004141"/>
    </source>
</evidence>
<evidence type="ECO:0000256" key="6">
    <source>
        <dbReference type="ARBA" id="ARBA00022989"/>
    </source>
</evidence>
<evidence type="ECO:0000256" key="10">
    <source>
        <dbReference type="ARBA" id="ARBA00023284"/>
    </source>
</evidence>
<dbReference type="InterPro" id="IPR036249">
    <property type="entry name" value="Thioredoxin-like_sf"/>
</dbReference>
<evidence type="ECO:0000259" key="12">
    <source>
        <dbReference type="SMART" id="SM00756"/>
    </source>
</evidence>
<dbReference type="PANTHER" id="PTHR13887:SF56">
    <property type="entry name" value="THIOREDOXIN-LIKE REDUCTASE RV2466C"/>
    <property type="match status" value="1"/>
</dbReference>
<feature type="transmembrane region" description="Helical" evidence="11">
    <location>
        <begin position="9"/>
        <end position="29"/>
    </location>
</feature>
<dbReference type="InterPro" id="IPR012336">
    <property type="entry name" value="Thioredoxin-like_fold"/>
</dbReference>
<dbReference type="EMBL" id="CP012029">
    <property type="protein sequence ID" value="ALO24496.1"/>
    <property type="molecule type" value="Genomic_DNA"/>
</dbReference>
<name>A0A0E3B7S7_LEPBO</name>
<evidence type="ECO:0000256" key="2">
    <source>
        <dbReference type="ARBA" id="ARBA00005791"/>
    </source>
</evidence>
<comment type="similarity">
    <text evidence="3">Belongs to the VKOR family.</text>
</comment>
<dbReference type="RefSeq" id="WP_002739112.1">
    <property type="nucleotide sequence ID" value="NZ_CP012029.1"/>
</dbReference>
<dbReference type="SMART" id="SM00756">
    <property type="entry name" value="VKc"/>
    <property type="match status" value="1"/>
</dbReference>
<proteinExistence type="inferred from homology"/>
<accession>A0A0E3B7S7</accession>
<keyword evidence="4 11" id="KW-0812">Transmembrane</keyword>
<feature type="transmembrane region" description="Helical" evidence="11">
    <location>
        <begin position="69"/>
        <end position="88"/>
    </location>
</feature>
<evidence type="ECO:0000256" key="8">
    <source>
        <dbReference type="ARBA" id="ARBA00023136"/>
    </source>
</evidence>
<dbReference type="Proteomes" id="UP000058857">
    <property type="component" value="Chromosome 1"/>
</dbReference>